<dbReference type="InterPro" id="IPR050469">
    <property type="entry name" value="Diguanylate_Cyclase"/>
</dbReference>
<dbReference type="InterPro" id="IPR000160">
    <property type="entry name" value="GGDEF_dom"/>
</dbReference>
<dbReference type="SMART" id="SM00267">
    <property type="entry name" value="GGDEF"/>
    <property type="match status" value="1"/>
</dbReference>
<keyword evidence="5 8" id="KW-1133">Transmembrane helix</keyword>
<evidence type="ECO:0000313" key="11">
    <source>
        <dbReference type="Proteomes" id="UP000231701"/>
    </source>
</evidence>
<dbReference type="Pfam" id="PF05231">
    <property type="entry name" value="MASE1"/>
    <property type="match status" value="1"/>
</dbReference>
<feature type="transmembrane region" description="Helical" evidence="8">
    <location>
        <begin position="12"/>
        <end position="30"/>
    </location>
</feature>
<sequence length="494" mass="54859">MRDGAAIKAENSLTVRLVEIVLLAIIYFLTAKVSQSFAINPGNVTPVWIPSGIMLAAVLWRGYRIWPGIFIGAFCGNTWAYFSGQTTAELMATLIAGTSNGVGDVLCFLVGAYLIQRFTATSFPFERSKGVALFVLFGAFLGSGISAIFGVISLCTVNIAPWGQCFDMLITWWVGDAVGIILITPFLLYWLMKERKFHYGLEILSYASILLIIGIYSLGLVEVVDGFMLPLSVLILPLMWSIFRFSPHATHSSILLIGIISIIATRMGVGRFSHGDLNYGLIELQVFLSILSIASLIVHSILYEKESIQNELRESNTTLESKVRKRTEELAILASTDPLTGIHNRRSIINQLGFELKRSNRHGSPFSLLMLDLDHFKDINDRFGHSTGDSVLQSVCNICTEELREIDFIGRLGGEEFIILLPETKDDDSEVIAERIRTNIEEKVTLVELEGMNVTVSIGVTQKISDDTERSILNRVDQAMYLSKKNGRNRVSCI</sequence>
<dbReference type="NCBIfam" id="TIGR00254">
    <property type="entry name" value="GGDEF"/>
    <property type="match status" value="1"/>
</dbReference>
<feature type="transmembrane region" description="Helical" evidence="8">
    <location>
        <begin position="42"/>
        <end position="60"/>
    </location>
</feature>
<feature type="transmembrane region" description="Helical" evidence="8">
    <location>
        <begin position="94"/>
        <end position="115"/>
    </location>
</feature>
<dbReference type="EC" id="2.7.7.65" evidence="2"/>
<dbReference type="InterPro" id="IPR029787">
    <property type="entry name" value="Nucleotide_cyclase"/>
</dbReference>
<feature type="transmembrane region" description="Helical" evidence="8">
    <location>
        <begin position="203"/>
        <end position="221"/>
    </location>
</feature>
<comment type="catalytic activity">
    <reaction evidence="7">
        <text>2 GTP = 3',3'-c-di-GMP + 2 diphosphate</text>
        <dbReference type="Rhea" id="RHEA:24898"/>
        <dbReference type="ChEBI" id="CHEBI:33019"/>
        <dbReference type="ChEBI" id="CHEBI:37565"/>
        <dbReference type="ChEBI" id="CHEBI:58805"/>
        <dbReference type="EC" id="2.7.7.65"/>
    </reaction>
</comment>
<feature type="transmembrane region" description="Helical" evidence="8">
    <location>
        <begin position="253"/>
        <end position="272"/>
    </location>
</feature>
<evidence type="ECO:0000256" key="7">
    <source>
        <dbReference type="ARBA" id="ARBA00034247"/>
    </source>
</evidence>
<dbReference type="FunFam" id="3.30.70.270:FF:000001">
    <property type="entry name" value="Diguanylate cyclase domain protein"/>
    <property type="match status" value="1"/>
</dbReference>
<evidence type="ECO:0000256" key="2">
    <source>
        <dbReference type="ARBA" id="ARBA00012528"/>
    </source>
</evidence>
<dbReference type="Pfam" id="PF00990">
    <property type="entry name" value="GGDEF"/>
    <property type="match status" value="1"/>
</dbReference>
<feature type="transmembrane region" description="Helical" evidence="8">
    <location>
        <begin position="131"/>
        <end position="160"/>
    </location>
</feature>
<dbReference type="PANTHER" id="PTHR45138">
    <property type="entry name" value="REGULATORY COMPONENTS OF SENSORY TRANSDUCTION SYSTEM"/>
    <property type="match status" value="1"/>
</dbReference>
<dbReference type="GO" id="GO:0052621">
    <property type="term" value="F:diguanylate cyclase activity"/>
    <property type="evidence" value="ECO:0007669"/>
    <property type="project" value="UniProtKB-EC"/>
</dbReference>
<organism evidence="10 11">
    <name type="scientific">Mariprofundus aestuarium</name>
    <dbReference type="NCBI Taxonomy" id="1921086"/>
    <lineage>
        <taxon>Bacteria</taxon>
        <taxon>Pseudomonadati</taxon>
        <taxon>Pseudomonadota</taxon>
        <taxon>Candidatius Mariprofundia</taxon>
        <taxon>Mariprofundales</taxon>
        <taxon>Mariprofundaceae</taxon>
        <taxon>Mariprofundus</taxon>
    </lineage>
</organism>
<dbReference type="OrthoDB" id="5289318at2"/>
<keyword evidence="4 8" id="KW-0812">Transmembrane</keyword>
<feature type="transmembrane region" description="Helical" evidence="8">
    <location>
        <begin position="284"/>
        <end position="303"/>
    </location>
</feature>
<dbReference type="GO" id="GO:0005886">
    <property type="term" value="C:plasma membrane"/>
    <property type="evidence" value="ECO:0007669"/>
    <property type="project" value="UniProtKB-SubCell"/>
</dbReference>
<evidence type="ECO:0000256" key="4">
    <source>
        <dbReference type="ARBA" id="ARBA00022692"/>
    </source>
</evidence>
<feature type="transmembrane region" description="Helical" evidence="8">
    <location>
        <begin position="227"/>
        <end position="246"/>
    </location>
</feature>
<dbReference type="InterPro" id="IPR043128">
    <property type="entry name" value="Rev_trsase/Diguanyl_cyclase"/>
</dbReference>
<name>A0A2K8L080_MARES</name>
<keyword evidence="11" id="KW-1185">Reference proteome</keyword>
<dbReference type="InterPro" id="IPR007895">
    <property type="entry name" value="MASE1"/>
</dbReference>
<feature type="transmembrane region" description="Helical" evidence="8">
    <location>
        <begin position="172"/>
        <end position="191"/>
    </location>
</feature>
<dbReference type="PANTHER" id="PTHR45138:SF9">
    <property type="entry name" value="DIGUANYLATE CYCLASE DGCM-RELATED"/>
    <property type="match status" value="1"/>
</dbReference>
<dbReference type="RefSeq" id="WP_100278443.1">
    <property type="nucleotide sequence ID" value="NZ_CP018799.1"/>
</dbReference>
<feature type="transmembrane region" description="Helical" evidence="8">
    <location>
        <begin position="65"/>
        <end position="82"/>
    </location>
</feature>
<keyword evidence="3" id="KW-1003">Cell membrane</keyword>
<keyword evidence="6 8" id="KW-0472">Membrane</keyword>
<evidence type="ECO:0000256" key="3">
    <source>
        <dbReference type="ARBA" id="ARBA00022475"/>
    </source>
</evidence>
<protein>
    <recommendedName>
        <fullName evidence="2">diguanylate cyclase</fullName>
        <ecNumber evidence="2">2.7.7.65</ecNumber>
    </recommendedName>
</protein>
<evidence type="ECO:0000313" key="10">
    <source>
        <dbReference type="EMBL" id="ATX80705.1"/>
    </source>
</evidence>
<evidence type="ECO:0000256" key="8">
    <source>
        <dbReference type="SAM" id="Phobius"/>
    </source>
</evidence>
<dbReference type="PROSITE" id="PS50887">
    <property type="entry name" value="GGDEF"/>
    <property type="match status" value="1"/>
</dbReference>
<proteinExistence type="predicted"/>
<dbReference type="CDD" id="cd01949">
    <property type="entry name" value="GGDEF"/>
    <property type="match status" value="1"/>
</dbReference>
<dbReference type="Gene3D" id="3.30.70.270">
    <property type="match status" value="1"/>
</dbReference>
<gene>
    <name evidence="10" type="ORF">Ga0123461_2304</name>
</gene>
<comment type="subcellular location">
    <subcellularLocation>
        <location evidence="1">Cell membrane</location>
        <topology evidence="1">Multi-pass membrane protein</topology>
    </subcellularLocation>
</comment>
<dbReference type="SUPFAM" id="SSF55073">
    <property type="entry name" value="Nucleotide cyclase"/>
    <property type="match status" value="1"/>
</dbReference>
<reference evidence="10 11" key="1">
    <citation type="submission" date="2016-12" db="EMBL/GenBank/DDBJ databases">
        <title>Isolation and genomic insights into novel planktonic Zetaproteobacteria from stratified waters of the Chesapeake Bay.</title>
        <authorList>
            <person name="McAllister S.M."/>
            <person name="Kato S."/>
            <person name="Chan C.S."/>
            <person name="Chiu B.K."/>
            <person name="Field E.K."/>
        </authorList>
    </citation>
    <scope>NUCLEOTIDE SEQUENCE [LARGE SCALE GENOMIC DNA]</scope>
    <source>
        <strain evidence="10 11">CP-5</strain>
    </source>
</reference>
<evidence type="ECO:0000259" key="9">
    <source>
        <dbReference type="PROSITE" id="PS50887"/>
    </source>
</evidence>
<dbReference type="EMBL" id="CP018799">
    <property type="protein sequence ID" value="ATX80705.1"/>
    <property type="molecule type" value="Genomic_DNA"/>
</dbReference>
<evidence type="ECO:0000256" key="6">
    <source>
        <dbReference type="ARBA" id="ARBA00023136"/>
    </source>
</evidence>
<dbReference type="AlphaFoldDB" id="A0A2K8L080"/>
<evidence type="ECO:0000256" key="5">
    <source>
        <dbReference type="ARBA" id="ARBA00022989"/>
    </source>
</evidence>
<evidence type="ECO:0000256" key="1">
    <source>
        <dbReference type="ARBA" id="ARBA00004651"/>
    </source>
</evidence>
<feature type="domain" description="GGDEF" evidence="9">
    <location>
        <begin position="364"/>
        <end position="494"/>
    </location>
</feature>
<dbReference type="KEGG" id="maes:Ga0123461_2304"/>
<accession>A0A2K8L080</accession>
<dbReference type="Proteomes" id="UP000231701">
    <property type="component" value="Chromosome"/>
</dbReference>